<reference evidence="1 2" key="1">
    <citation type="journal article" date="2018" name="Front. Plant Sci.">
        <title>Red Clover (Trifolium pratense) and Zigzag Clover (T. medium) - A Picture of Genomic Similarities and Differences.</title>
        <authorList>
            <person name="Dluhosova J."/>
            <person name="Istvanek J."/>
            <person name="Nedelnik J."/>
            <person name="Repkova J."/>
        </authorList>
    </citation>
    <scope>NUCLEOTIDE SEQUENCE [LARGE SCALE GENOMIC DNA]</scope>
    <source>
        <strain evidence="2">cv. 10/8</strain>
        <tissue evidence="1">Leaf</tissue>
    </source>
</reference>
<organism evidence="1 2">
    <name type="scientific">Trifolium medium</name>
    <dbReference type="NCBI Taxonomy" id="97028"/>
    <lineage>
        <taxon>Eukaryota</taxon>
        <taxon>Viridiplantae</taxon>
        <taxon>Streptophyta</taxon>
        <taxon>Embryophyta</taxon>
        <taxon>Tracheophyta</taxon>
        <taxon>Spermatophyta</taxon>
        <taxon>Magnoliopsida</taxon>
        <taxon>eudicotyledons</taxon>
        <taxon>Gunneridae</taxon>
        <taxon>Pentapetalae</taxon>
        <taxon>rosids</taxon>
        <taxon>fabids</taxon>
        <taxon>Fabales</taxon>
        <taxon>Fabaceae</taxon>
        <taxon>Papilionoideae</taxon>
        <taxon>50 kb inversion clade</taxon>
        <taxon>NPAAA clade</taxon>
        <taxon>Hologalegina</taxon>
        <taxon>IRL clade</taxon>
        <taxon>Trifolieae</taxon>
        <taxon>Trifolium</taxon>
    </lineage>
</organism>
<name>A0A392UDT4_9FABA</name>
<keyword evidence="2" id="KW-1185">Reference proteome</keyword>
<accession>A0A392UDT4</accession>
<dbReference type="EMBL" id="LXQA010784665">
    <property type="protein sequence ID" value="MCI70874.1"/>
    <property type="molecule type" value="Genomic_DNA"/>
</dbReference>
<proteinExistence type="predicted"/>
<dbReference type="Proteomes" id="UP000265520">
    <property type="component" value="Unassembled WGS sequence"/>
</dbReference>
<evidence type="ECO:0000313" key="2">
    <source>
        <dbReference type="Proteomes" id="UP000265520"/>
    </source>
</evidence>
<feature type="non-terminal residue" evidence="1">
    <location>
        <position position="11"/>
    </location>
</feature>
<comment type="caution">
    <text evidence="1">The sequence shown here is derived from an EMBL/GenBank/DDBJ whole genome shotgun (WGS) entry which is preliminary data.</text>
</comment>
<protein>
    <submittedName>
        <fullName evidence="1">Uncharacterized protein</fullName>
    </submittedName>
</protein>
<sequence length="11" mass="1381">MVEDEEDEQEE</sequence>
<evidence type="ECO:0000313" key="1">
    <source>
        <dbReference type="EMBL" id="MCI70874.1"/>
    </source>
</evidence>